<evidence type="ECO:0000259" key="6">
    <source>
        <dbReference type="PROSITE" id="PS50928"/>
    </source>
</evidence>
<feature type="transmembrane region" description="Helical" evidence="5">
    <location>
        <begin position="89"/>
        <end position="115"/>
    </location>
</feature>
<proteinExistence type="inferred from homology"/>
<evidence type="ECO:0000256" key="2">
    <source>
        <dbReference type="ARBA" id="ARBA00022692"/>
    </source>
</evidence>
<dbReference type="EMBL" id="FQWY01000016">
    <property type="protein sequence ID" value="SHG87104.1"/>
    <property type="molecule type" value="Genomic_DNA"/>
</dbReference>
<dbReference type="AlphaFoldDB" id="A0A1M5NC10"/>
<dbReference type="Gene3D" id="1.10.3720.10">
    <property type="entry name" value="MetI-like"/>
    <property type="match status" value="1"/>
</dbReference>
<comment type="similarity">
    <text evidence="5">Belongs to the binding-protein-dependent transport system permease family.</text>
</comment>
<dbReference type="Proteomes" id="UP000242329">
    <property type="component" value="Unassembled WGS sequence"/>
</dbReference>
<organism evidence="7 8">
    <name type="scientific">Thermosyntropha lipolytica DSM 11003</name>
    <dbReference type="NCBI Taxonomy" id="1123382"/>
    <lineage>
        <taxon>Bacteria</taxon>
        <taxon>Bacillati</taxon>
        <taxon>Bacillota</taxon>
        <taxon>Clostridia</taxon>
        <taxon>Eubacteriales</taxon>
        <taxon>Syntrophomonadaceae</taxon>
        <taxon>Thermosyntropha</taxon>
    </lineage>
</organism>
<feature type="domain" description="ABC transmembrane type-1" evidence="6">
    <location>
        <begin position="18"/>
        <end position="214"/>
    </location>
</feature>
<keyword evidence="2 5" id="KW-0812">Transmembrane</keyword>
<feature type="transmembrane region" description="Helical" evidence="5">
    <location>
        <begin position="57"/>
        <end position="77"/>
    </location>
</feature>
<feature type="transmembrane region" description="Helical" evidence="5">
    <location>
        <begin position="196"/>
        <end position="215"/>
    </location>
</feature>
<accession>A0A1M5NC10</accession>
<feature type="transmembrane region" description="Helical" evidence="5">
    <location>
        <begin position="17"/>
        <end position="45"/>
    </location>
</feature>
<dbReference type="PANTHER" id="PTHR43632:SF1">
    <property type="entry name" value="PERMEASE COMPONENT OF TUNGSTATE ABC TRANSPORTER"/>
    <property type="match status" value="1"/>
</dbReference>
<dbReference type="CDD" id="cd06261">
    <property type="entry name" value="TM_PBP2"/>
    <property type="match status" value="1"/>
</dbReference>
<dbReference type="RefSeq" id="WP_084728363.1">
    <property type="nucleotide sequence ID" value="NZ_FQWY01000016.1"/>
</dbReference>
<dbReference type="PANTHER" id="PTHR43632">
    <property type="entry name" value="PERMEASE COMPONENT OF TUNGSTATE ABC TRANSPORTER"/>
    <property type="match status" value="1"/>
</dbReference>
<evidence type="ECO:0000256" key="1">
    <source>
        <dbReference type="ARBA" id="ARBA00004141"/>
    </source>
</evidence>
<evidence type="ECO:0000313" key="7">
    <source>
        <dbReference type="EMBL" id="SHG87104.1"/>
    </source>
</evidence>
<protein>
    <submittedName>
        <fullName evidence="7">Tungstate transport system permease protein</fullName>
    </submittedName>
</protein>
<dbReference type="InterPro" id="IPR035906">
    <property type="entry name" value="MetI-like_sf"/>
</dbReference>
<evidence type="ECO:0000313" key="8">
    <source>
        <dbReference type="Proteomes" id="UP000242329"/>
    </source>
</evidence>
<evidence type="ECO:0000256" key="3">
    <source>
        <dbReference type="ARBA" id="ARBA00022989"/>
    </source>
</evidence>
<keyword evidence="8" id="KW-1185">Reference proteome</keyword>
<evidence type="ECO:0000256" key="5">
    <source>
        <dbReference type="RuleBase" id="RU363032"/>
    </source>
</evidence>
<dbReference type="STRING" id="1123382.SAMN02745221_01152"/>
<keyword evidence="3 5" id="KW-1133">Transmembrane helix</keyword>
<dbReference type="SUPFAM" id="SSF161098">
    <property type="entry name" value="MetI-like"/>
    <property type="match status" value="1"/>
</dbReference>
<dbReference type="GO" id="GO:0055085">
    <property type="term" value="P:transmembrane transport"/>
    <property type="evidence" value="ECO:0007669"/>
    <property type="project" value="InterPro"/>
</dbReference>
<keyword evidence="5" id="KW-0813">Transport</keyword>
<gene>
    <name evidence="7" type="ORF">SAMN02745221_01152</name>
</gene>
<dbReference type="NCBIfam" id="NF038017">
    <property type="entry name" value="ABC_perm1"/>
    <property type="match status" value="1"/>
</dbReference>
<comment type="subcellular location">
    <subcellularLocation>
        <location evidence="5">Cell membrane</location>
        <topology evidence="5">Multi-pass membrane protein</topology>
    </subcellularLocation>
    <subcellularLocation>
        <location evidence="1">Membrane</location>
        <topology evidence="1">Multi-pass membrane protein</topology>
    </subcellularLocation>
</comment>
<dbReference type="InterPro" id="IPR049783">
    <property type="entry name" value="ABC_perm_TupB-like"/>
</dbReference>
<dbReference type="GO" id="GO:0005886">
    <property type="term" value="C:plasma membrane"/>
    <property type="evidence" value="ECO:0007669"/>
    <property type="project" value="UniProtKB-SubCell"/>
</dbReference>
<evidence type="ECO:0000256" key="4">
    <source>
        <dbReference type="ARBA" id="ARBA00023136"/>
    </source>
</evidence>
<reference evidence="8" key="1">
    <citation type="submission" date="2016-11" db="EMBL/GenBank/DDBJ databases">
        <authorList>
            <person name="Varghese N."/>
            <person name="Submissions S."/>
        </authorList>
    </citation>
    <scope>NUCLEOTIDE SEQUENCE [LARGE SCALE GENOMIC DNA]</scope>
    <source>
        <strain evidence="8">DSM 11003</strain>
    </source>
</reference>
<keyword evidence="4 5" id="KW-0472">Membrane</keyword>
<dbReference type="OrthoDB" id="9781724at2"/>
<dbReference type="InterPro" id="IPR000515">
    <property type="entry name" value="MetI-like"/>
</dbReference>
<name>A0A1M5NC10_9FIRM</name>
<dbReference type="Pfam" id="PF00528">
    <property type="entry name" value="BPD_transp_1"/>
    <property type="match status" value="1"/>
</dbReference>
<sequence>MDIIAAIMQQKDEITGIVFLSLLVSGTATLISSFIALPLGAYLGLYDFKGRRLVLRLVYTLMALPPVLAGLVVFLLLSRSGPLGFLNLLFTPGAMIIAQCLLVLPIVTGLVAAAVASAERLVYEHALSLGATHYQAVGKVLLETRSGIISAIMTGFGRAFAEVGAVMMVGGNIRYETRVLTTAIVTETRSGNFEMAIALGIILLLLSFLISWIVLTNADDLRDVAR</sequence>
<dbReference type="PROSITE" id="PS50928">
    <property type="entry name" value="ABC_TM1"/>
    <property type="match status" value="1"/>
</dbReference>